<dbReference type="Proteomes" id="UP000270673">
    <property type="component" value="Chromosome"/>
</dbReference>
<organism evidence="1 2">
    <name type="scientific">Butyricimonas faecalis</name>
    <dbReference type="NCBI Taxonomy" id="2093856"/>
    <lineage>
        <taxon>Bacteria</taxon>
        <taxon>Pseudomonadati</taxon>
        <taxon>Bacteroidota</taxon>
        <taxon>Bacteroidia</taxon>
        <taxon>Bacteroidales</taxon>
        <taxon>Odoribacteraceae</taxon>
        <taxon>Butyricimonas</taxon>
    </lineage>
</organism>
<evidence type="ECO:0000313" key="1">
    <source>
        <dbReference type="EMBL" id="AZS31623.1"/>
    </source>
</evidence>
<gene>
    <name evidence="1" type="ORF">D8S85_20095</name>
</gene>
<dbReference type="EMBL" id="CP032819">
    <property type="protein sequence ID" value="AZS31623.1"/>
    <property type="molecule type" value="Genomic_DNA"/>
</dbReference>
<reference evidence="1 2" key="1">
    <citation type="submission" date="2018-10" db="EMBL/GenBank/DDBJ databases">
        <title>Butyricimonas faecalis sp. nov., isolated from human faeces and emended description of the genus Butyricimonas.</title>
        <authorList>
            <person name="Le Roy T."/>
            <person name="Van der Smissen P."/>
            <person name="Paquot A."/>
            <person name="Delzenne N."/>
            <person name="Muccioli G."/>
            <person name="Collet J.-F."/>
            <person name="Cani P.D."/>
        </authorList>
    </citation>
    <scope>NUCLEOTIDE SEQUENCE [LARGE SCALE GENOMIC DNA]</scope>
    <source>
        <strain evidence="1 2">H184</strain>
    </source>
</reference>
<dbReference type="KEGG" id="buy:D8S85_20095"/>
<sequence>MLHDYRPEDGWEMVYNYCINISPGEIGKNYIIFYNKFTGILRTFYYNNYDVTIASTTFWKVTLNSSTSLFNGIGSNSLIISKRFNNPSVYVTNLTVVPSKSVARGWNCFDVELAYDDQIKNTNSQFSISAYNKTNGNIDLHGAINLESDGTIVTQLGSQYPNWVNNASKAVGNGAKNFVEKKLEKSSLGKTVTNIINGGVSSLVSSGAKWFLGSLVGKQDNTYSSSVQITTLGNVTLSGNIESLNTPNILPLANNPLPGCVKNSNDSFLPSYDKPLGVWGVEKLPKIHVYPKTLWGLSNNTPHSQYNKYELYNFHQEELYYFYPDSLKIKINPTVLELIEHYDTEIRCIFEEKNKKPQYYNPFCLNDFSQNENWCYGMKGSDEQFYTDTSIMVFDGSLHLRGKVENIRGFVSCGTEGWGGLTERQFYDLYDGILGHPPVIPGIPVFTGTPGMGSGKFYYKVTITLYPKSPYDTTPIVLMRTFLPEYDYGNDIHCQLTGWMTRRDHFRY</sequence>
<name>A0A3S9VYQ7_9BACT</name>
<proteinExistence type="predicted"/>
<evidence type="ECO:0000313" key="2">
    <source>
        <dbReference type="Proteomes" id="UP000270673"/>
    </source>
</evidence>
<accession>A0A3S9VYQ7</accession>
<keyword evidence="2" id="KW-1185">Reference proteome</keyword>
<dbReference type="AlphaFoldDB" id="A0A3S9VYQ7"/>
<protein>
    <submittedName>
        <fullName evidence="1">Uncharacterized protein</fullName>
    </submittedName>
</protein>